<dbReference type="InterPro" id="IPR017441">
    <property type="entry name" value="Protein_kinase_ATP_BS"/>
</dbReference>
<dbReference type="Gene3D" id="1.10.510.10">
    <property type="entry name" value="Transferase(Phosphotransferase) domain 1"/>
    <property type="match status" value="1"/>
</dbReference>
<keyword evidence="3 5" id="KW-0547">Nucleotide-binding</keyword>
<dbReference type="PROSITE" id="PS00107">
    <property type="entry name" value="PROTEIN_KINASE_ATP"/>
    <property type="match status" value="1"/>
</dbReference>
<dbReference type="PANTHER" id="PTHR45832">
    <property type="entry name" value="SERINE/THREONINE-PROTEIN KINASE SAMKA-RELATED-RELATED"/>
    <property type="match status" value="1"/>
</dbReference>
<name>A0A6P8H4B7_ACTTE</name>
<dbReference type="PANTHER" id="PTHR45832:SF22">
    <property type="entry name" value="SERINE_THREONINE-PROTEIN KINASE SAMKA-RELATED"/>
    <property type="match status" value="1"/>
</dbReference>
<dbReference type="OrthoDB" id="2914378at2759"/>
<keyword evidence="6" id="KW-1133">Transmembrane helix</keyword>
<feature type="domain" description="Protein kinase" evidence="7">
    <location>
        <begin position="160"/>
        <end position="409"/>
    </location>
</feature>
<evidence type="ECO:0000256" key="3">
    <source>
        <dbReference type="ARBA" id="ARBA00022741"/>
    </source>
</evidence>
<dbReference type="RefSeq" id="XP_031550276.1">
    <property type="nucleotide sequence ID" value="XM_031694416.1"/>
</dbReference>
<evidence type="ECO:0000256" key="1">
    <source>
        <dbReference type="ARBA" id="ARBA00008874"/>
    </source>
</evidence>
<accession>A0A6P8H4B7</accession>
<dbReference type="InterPro" id="IPR000719">
    <property type="entry name" value="Prot_kinase_dom"/>
</dbReference>
<dbReference type="GO" id="GO:0005524">
    <property type="term" value="F:ATP binding"/>
    <property type="evidence" value="ECO:0007669"/>
    <property type="project" value="UniProtKB-UniRule"/>
</dbReference>
<evidence type="ECO:0000256" key="5">
    <source>
        <dbReference type="PROSITE-ProRule" id="PRU10141"/>
    </source>
</evidence>
<gene>
    <name evidence="9" type="primary">LOC116287727</name>
</gene>
<dbReference type="AlphaFoldDB" id="A0A6P8H4B7"/>
<reference evidence="9" key="1">
    <citation type="submission" date="2025-08" db="UniProtKB">
        <authorList>
            <consortium name="RefSeq"/>
        </authorList>
    </citation>
    <scope>IDENTIFICATION</scope>
    <source>
        <tissue evidence="9">Tentacle</tissue>
    </source>
</reference>
<dbReference type="Pfam" id="PF00069">
    <property type="entry name" value="Pkinase"/>
    <property type="match status" value="1"/>
</dbReference>
<feature type="transmembrane region" description="Helical" evidence="6">
    <location>
        <begin position="76"/>
        <end position="94"/>
    </location>
</feature>
<dbReference type="InterPro" id="IPR011009">
    <property type="entry name" value="Kinase-like_dom_sf"/>
</dbReference>
<evidence type="ECO:0000256" key="4">
    <source>
        <dbReference type="ARBA" id="ARBA00022840"/>
    </source>
</evidence>
<feature type="binding site" evidence="5">
    <location>
        <position position="189"/>
    </location>
    <ligand>
        <name>ATP</name>
        <dbReference type="ChEBI" id="CHEBI:30616"/>
    </ligand>
</feature>
<evidence type="ECO:0000256" key="2">
    <source>
        <dbReference type="ARBA" id="ARBA00012513"/>
    </source>
</evidence>
<dbReference type="InterPro" id="IPR051931">
    <property type="entry name" value="PAK3-like"/>
</dbReference>
<dbReference type="GO" id="GO:0004674">
    <property type="term" value="F:protein serine/threonine kinase activity"/>
    <property type="evidence" value="ECO:0007669"/>
    <property type="project" value="UniProtKB-EC"/>
</dbReference>
<organism evidence="8 9">
    <name type="scientific">Actinia tenebrosa</name>
    <name type="common">Australian red waratah sea anemone</name>
    <dbReference type="NCBI Taxonomy" id="6105"/>
    <lineage>
        <taxon>Eukaryota</taxon>
        <taxon>Metazoa</taxon>
        <taxon>Cnidaria</taxon>
        <taxon>Anthozoa</taxon>
        <taxon>Hexacorallia</taxon>
        <taxon>Actiniaria</taxon>
        <taxon>Actiniidae</taxon>
        <taxon>Actinia</taxon>
    </lineage>
</organism>
<evidence type="ECO:0000313" key="9">
    <source>
        <dbReference type="RefSeq" id="XP_031550276.1"/>
    </source>
</evidence>
<keyword evidence="6" id="KW-0472">Membrane</keyword>
<evidence type="ECO:0000259" key="7">
    <source>
        <dbReference type="PROSITE" id="PS50011"/>
    </source>
</evidence>
<sequence>MQIPANRSHGFLSAQIIIIEPSLHSEDKVFPVQKFHVEEEWQTYWSLTESIPAATEDKPSQTTALSVVVKPTNTQHVILALFVLSVLAAVCIVVRIRCARISSSGDPCSPQEVYDTFPKPRRSISIKSTSKLSESVETSCMELQMDASTVNLYRVISRYYKVTSKLGEGTFGAVYRAVDLQTSKEVAVKFPTCPSYAQDVWDEACIMKELNHKNVLEAVNSFYNNTSAALVTELMDGTLSQLNGNKKLRAGHLAAIFRQLLEGISFLHHQKLIHRDIESCNILVRRNGEIKIADFGTAIYTKDVAHEFGYQVGTVNWMAPEIIKGRRYSEKVDIWSLGVVLIELIDGMPCYGRLTKEEIIFKYILKYGAVSKKIYRFNSLLLCDFMSEMLARNPRQRPSAKDLLNHPFIQLVEPAPGLESLASLMEILI</sequence>
<evidence type="ECO:0000256" key="6">
    <source>
        <dbReference type="SAM" id="Phobius"/>
    </source>
</evidence>
<keyword evidence="8" id="KW-1185">Reference proteome</keyword>
<dbReference type="SUPFAM" id="SSF56112">
    <property type="entry name" value="Protein kinase-like (PK-like)"/>
    <property type="match status" value="1"/>
</dbReference>
<dbReference type="EC" id="2.7.11.1" evidence="2"/>
<dbReference type="PROSITE" id="PS50011">
    <property type="entry name" value="PROTEIN_KINASE_DOM"/>
    <property type="match status" value="1"/>
</dbReference>
<comment type="similarity">
    <text evidence="1">Belongs to the protein kinase superfamily. STE Ser/Thr protein kinase family. STE20 subfamily.</text>
</comment>
<dbReference type="InParanoid" id="A0A6P8H4B7"/>
<dbReference type="KEGG" id="aten:116287727"/>
<protein>
    <recommendedName>
        <fullName evidence="2">non-specific serine/threonine protein kinase</fullName>
        <ecNumber evidence="2">2.7.11.1</ecNumber>
    </recommendedName>
</protein>
<dbReference type="Proteomes" id="UP000515163">
    <property type="component" value="Unplaced"/>
</dbReference>
<keyword evidence="4 5" id="KW-0067">ATP-binding</keyword>
<proteinExistence type="inferred from homology"/>
<evidence type="ECO:0000313" key="8">
    <source>
        <dbReference type="Proteomes" id="UP000515163"/>
    </source>
</evidence>
<dbReference type="GeneID" id="116287727"/>
<keyword evidence="6" id="KW-0812">Transmembrane</keyword>